<feature type="transmembrane region" description="Helical" evidence="1">
    <location>
        <begin position="92"/>
        <end position="110"/>
    </location>
</feature>
<evidence type="ECO:0000313" key="2">
    <source>
        <dbReference type="EMBL" id="QOY90401.1"/>
    </source>
</evidence>
<dbReference type="RefSeq" id="WP_194452065.1">
    <property type="nucleotide sequence ID" value="NZ_CP063849.1"/>
</dbReference>
<keyword evidence="1" id="KW-1133">Transmembrane helix</keyword>
<keyword evidence="1" id="KW-0472">Membrane</keyword>
<proteinExistence type="predicted"/>
<name>A0A7S7NVB8_PALFE</name>
<reference evidence="2 3" key="1">
    <citation type="submission" date="2020-10" db="EMBL/GenBank/DDBJ databases">
        <title>Complete genome sequence of Paludibaculum fermentans P105T, a facultatively anaerobic acidobacterium capable of dissimilatory Fe(III) reduction.</title>
        <authorList>
            <person name="Dedysh S.N."/>
            <person name="Beletsky A.V."/>
            <person name="Kulichevskaya I.S."/>
            <person name="Mardanov A.V."/>
            <person name="Ravin N.V."/>
        </authorList>
    </citation>
    <scope>NUCLEOTIDE SEQUENCE [LARGE SCALE GENOMIC DNA]</scope>
    <source>
        <strain evidence="2 3">P105</strain>
    </source>
</reference>
<dbReference type="KEGG" id="pfer:IRI77_10725"/>
<evidence type="ECO:0000313" key="3">
    <source>
        <dbReference type="Proteomes" id="UP000593892"/>
    </source>
</evidence>
<organism evidence="2 3">
    <name type="scientific">Paludibaculum fermentans</name>
    <dbReference type="NCBI Taxonomy" id="1473598"/>
    <lineage>
        <taxon>Bacteria</taxon>
        <taxon>Pseudomonadati</taxon>
        <taxon>Acidobacteriota</taxon>
        <taxon>Terriglobia</taxon>
        <taxon>Bryobacterales</taxon>
        <taxon>Bryobacteraceae</taxon>
        <taxon>Paludibaculum</taxon>
    </lineage>
</organism>
<sequence>MKEAGEPRTWHLSVVLTSTREGTEVFDTLDDMPAVLRARCVRALDSKECQTVVIADEAGRDYLRRIIEEREHAKQQELPAKPAAKKAYSLRLAAEIAVCGAIGFALWLLATVR</sequence>
<gene>
    <name evidence="2" type="ORF">IRI77_10725</name>
</gene>
<dbReference type="AlphaFoldDB" id="A0A7S7NVB8"/>
<keyword evidence="1" id="KW-0812">Transmembrane</keyword>
<accession>A0A7S7NVB8</accession>
<dbReference type="Proteomes" id="UP000593892">
    <property type="component" value="Chromosome"/>
</dbReference>
<protein>
    <submittedName>
        <fullName evidence="2">Uncharacterized protein</fullName>
    </submittedName>
</protein>
<evidence type="ECO:0000256" key="1">
    <source>
        <dbReference type="SAM" id="Phobius"/>
    </source>
</evidence>
<keyword evidence="3" id="KW-1185">Reference proteome</keyword>
<dbReference type="EMBL" id="CP063849">
    <property type="protein sequence ID" value="QOY90401.1"/>
    <property type="molecule type" value="Genomic_DNA"/>
</dbReference>